<accession>A0AAD9RB23</accession>
<name>A0AAD9RB23_9HYME</name>
<gene>
    <name evidence="2" type="ORF">KPH14_005795</name>
</gene>
<reference evidence="2" key="2">
    <citation type="journal article" date="2023" name="Commun. Biol.">
        <title>Intrasexual cuticular hydrocarbon dimorphism in a wasp sheds light on hydrocarbon biosynthesis genes in Hymenoptera.</title>
        <authorList>
            <person name="Moris V.C."/>
            <person name="Podsiadlowski L."/>
            <person name="Martin S."/>
            <person name="Oeyen J.P."/>
            <person name="Donath A."/>
            <person name="Petersen M."/>
            <person name="Wilbrandt J."/>
            <person name="Misof B."/>
            <person name="Liedtke D."/>
            <person name="Thamm M."/>
            <person name="Scheiner R."/>
            <person name="Schmitt T."/>
            <person name="Niehuis O."/>
        </authorList>
    </citation>
    <scope>NUCLEOTIDE SEQUENCE</scope>
    <source>
        <strain evidence="2">GBR_01_08_01A</strain>
    </source>
</reference>
<proteinExistence type="predicted"/>
<comment type="caution">
    <text evidence="2">The sequence shown here is derived from an EMBL/GenBank/DDBJ whole genome shotgun (WGS) entry which is preliminary data.</text>
</comment>
<dbReference type="InterPro" id="IPR013783">
    <property type="entry name" value="Ig-like_fold"/>
</dbReference>
<dbReference type="Gene3D" id="2.60.40.10">
    <property type="entry name" value="Immunoglobulins"/>
    <property type="match status" value="1"/>
</dbReference>
<evidence type="ECO:0000313" key="2">
    <source>
        <dbReference type="EMBL" id="KAK2576464.1"/>
    </source>
</evidence>
<evidence type="ECO:0000256" key="1">
    <source>
        <dbReference type="SAM" id="MobiDB-lite"/>
    </source>
</evidence>
<dbReference type="AlphaFoldDB" id="A0AAD9RB23"/>
<evidence type="ECO:0000313" key="3">
    <source>
        <dbReference type="Proteomes" id="UP001258017"/>
    </source>
</evidence>
<organism evidence="2 3">
    <name type="scientific">Odynerus spinipes</name>
    <dbReference type="NCBI Taxonomy" id="1348599"/>
    <lineage>
        <taxon>Eukaryota</taxon>
        <taxon>Metazoa</taxon>
        <taxon>Ecdysozoa</taxon>
        <taxon>Arthropoda</taxon>
        <taxon>Hexapoda</taxon>
        <taxon>Insecta</taxon>
        <taxon>Pterygota</taxon>
        <taxon>Neoptera</taxon>
        <taxon>Endopterygota</taxon>
        <taxon>Hymenoptera</taxon>
        <taxon>Apocrita</taxon>
        <taxon>Aculeata</taxon>
        <taxon>Vespoidea</taxon>
        <taxon>Vespidae</taxon>
        <taxon>Eumeninae</taxon>
        <taxon>Odynerus</taxon>
    </lineage>
</organism>
<dbReference type="Proteomes" id="UP001258017">
    <property type="component" value="Unassembled WGS sequence"/>
</dbReference>
<keyword evidence="3" id="KW-1185">Reference proteome</keyword>
<sequence length="169" mass="18581">MSEEQLSDYSWQMNLTVNSLEKGDFGGYVCTTVNALGKAEGVVRLQELQLFAKTTPSVLTKNTETRLRKKPSTKERKKMNGGSNSNRRRVHVMGGYDDSDSIGNEDDLGTTQIMAGSTSQEGGKTERPLALPSLSPPWIDVNAASSRHRPIARDTILLLVILARVTILF</sequence>
<feature type="compositionally biased region" description="Basic residues" evidence="1">
    <location>
        <begin position="67"/>
        <end position="79"/>
    </location>
</feature>
<feature type="region of interest" description="Disordered" evidence="1">
    <location>
        <begin position="61"/>
        <end position="90"/>
    </location>
</feature>
<dbReference type="EMBL" id="JAIFRP010004406">
    <property type="protein sequence ID" value="KAK2576464.1"/>
    <property type="molecule type" value="Genomic_DNA"/>
</dbReference>
<reference evidence="2" key="1">
    <citation type="submission" date="2021-08" db="EMBL/GenBank/DDBJ databases">
        <authorList>
            <person name="Misof B."/>
            <person name="Oliver O."/>
            <person name="Podsiadlowski L."/>
            <person name="Donath A."/>
            <person name="Peters R."/>
            <person name="Mayer C."/>
            <person name="Rust J."/>
            <person name="Gunkel S."/>
            <person name="Lesny P."/>
            <person name="Martin S."/>
            <person name="Oeyen J.P."/>
            <person name="Petersen M."/>
            <person name="Panagiotis P."/>
            <person name="Wilbrandt J."/>
            <person name="Tanja T."/>
        </authorList>
    </citation>
    <scope>NUCLEOTIDE SEQUENCE</scope>
    <source>
        <strain evidence="2">GBR_01_08_01A</strain>
        <tissue evidence="2">Thorax + abdomen</tissue>
    </source>
</reference>
<protein>
    <submittedName>
        <fullName evidence="2">Uncharacterized protein</fullName>
    </submittedName>
</protein>